<feature type="compositionally biased region" description="Low complexity" evidence="1">
    <location>
        <begin position="232"/>
        <end position="257"/>
    </location>
</feature>
<organism evidence="3 4">
    <name type="scientific">Conyzicola nivalis</name>
    <dbReference type="NCBI Taxonomy" id="1477021"/>
    <lineage>
        <taxon>Bacteria</taxon>
        <taxon>Bacillati</taxon>
        <taxon>Actinomycetota</taxon>
        <taxon>Actinomycetes</taxon>
        <taxon>Micrococcales</taxon>
        <taxon>Microbacteriaceae</taxon>
        <taxon>Conyzicola</taxon>
    </lineage>
</organism>
<evidence type="ECO:0000256" key="1">
    <source>
        <dbReference type="SAM" id="MobiDB-lite"/>
    </source>
</evidence>
<evidence type="ECO:0000313" key="4">
    <source>
        <dbReference type="Proteomes" id="UP001549257"/>
    </source>
</evidence>
<feature type="region of interest" description="Disordered" evidence="1">
    <location>
        <begin position="182"/>
        <end position="277"/>
    </location>
</feature>
<sequence>MQWWNDFLDWFNSTEGMRVITTAVLPFIAIIIAGVVAALVARSAITRLLAKQDRAHRASAVEALIAVGEKASQWSGLSNQTREHFEAQASVASIRVRLVPAPGAAMASAWAEYQLAEIKRNSANFSVQADQGFAEYRDRLIEWHHRPARARKLFVQDLDRFRLESASDDTDLIERQRRWKAEQSAPATVATPAAAPAQAPTRPGASAAPKFEASVAQPTTPIVPAASTRNFSPTTSSATTPSGSTAGSPLGSTAAGSNEVIEATIDDDAKAEPSRTV</sequence>
<dbReference type="RefSeq" id="WP_354024016.1">
    <property type="nucleotide sequence ID" value="NZ_JBEPSJ010000001.1"/>
</dbReference>
<dbReference type="EMBL" id="JBEPSJ010000001">
    <property type="protein sequence ID" value="MET4581853.1"/>
    <property type="molecule type" value="Genomic_DNA"/>
</dbReference>
<gene>
    <name evidence="3" type="ORF">ABIE21_001343</name>
</gene>
<evidence type="ECO:0000313" key="3">
    <source>
        <dbReference type="EMBL" id="MET4581853.1"/>
    </source>
</evidence>
<keyword evidence="2" id="KW-0472">Membrane</keyword>
<keyword evidence="2" id="KW-1133">Transmembrane helix</keyword>
<keyword evidence="4" id="KW-1185">Reference proteome</keyword>
<keyword evidence="2" id="KW-0812">Transmembrane</keyword>
<feature type="compositionally biased region" description="Basic and acidic residues" evidence="1">
    <location>
        <begin position="267"/>
        <end position="277"/>
    </location>
</feature>
<proteinExistence type="predicted"/>
<reference evidence="3 4" key="1">
    <citation type="submission" date="2024-06" db="EMBL/GenBank/DDBJ databases">
        <title>Sorghum-associated microbial communities from plants grown in Nebraska, USA.</title>
        <authorList>
            <person name="Schachtman D."/>
        </authorList>
    </citation>
    <scope>NUCLEOTIDE SEQUENCE [LARGE SCALE GENOMIC DNA]</scope>
    <source>
        <strain evidence="3 4">2857</strain>
    </source>
</reference>
<evidence type="ECO:0000256" key="2">
    <source>
        <dbReference type="SAM" id="Phobius"/>
    </source>
</evidence>
<protein>
    <submittedName>
        <fullName evidence="3">Type II secretory pathway pseudopilin PulG</fullName>
    </submittedName>
</protein>
<accession>A0ABV2QLV5</accession>
<feature type="transmembrane region" description="Helical" evidence="2">
    <location>
        <begin position="20"/>
        <end position="41"/>
    </location>
</feature>
<comment type="caution">
    <text evidence="3">The sequence shown here is derived from an EMBL/GenBank/DDBJ whole genome shotgun (WGS) entry which is preliminary data.</text>
</comment>
<feature type="compositionally biased region" description="Low complexity" evidence="1">
    <location>
        <begin position="185"/>
        <end position="205"/>
    </location>
</feature>
<dbReference type="Proteomes" id="UP001549257">
    <property type="component" value="Unassembled WGS sequence"/>
</dbReference>
<name>A0ABV2QLV5_9MICO</name>